<organism evidence="1 2">
    <name type="scientific">Candidatus Nephthysia bennettiae</name>
    <dbReference type="NCBI Taxonomy" id="3127016"/>
    <lineage>
        <taxon>Bacteria</taxon>
        <taxon>Bacillati</taxon>
        <taxon>Candidatus Dormiibacterota</taxon>
        <taxon>Candidatus Dormibacteria</taxon>
        <taxon>Candidatus Dormibacterales</taxon>
        <taxon>Candidatus Dormibacteraceae</taxon>
        <taxon>Candidatus Nephthysia</taxon>
    </lineage>
</organism>
<feature type="non-terminal residue" evidence="1">
    <location>
        <position position="1"/>
    </location>
</feature>
<evidence type="ECO:0008006" key="3">
    <source>
        <dbReference type="Google" id="ProtNLM"/>
    </source>
</evidence>
<dbReference type="Proteomes" id="UP000612893">
    <property type="component" value="Unassembled WGS sequence"/>
</dbReference>
<keyword evidence="2" id="KW-1185">Reference proteome</keyword>
<comment type="caution">
    <text evidence="1">The sequence shown here is derived from an EMBL/GenBank/DDBJ whole genome shotgun (WGS) entry which is preliminary data.</text>
</comment>
<accession>A0A934K2P8</accession>
<evidence type="ECO:0000313" key="1">
    <source>
        <dbReference type="EMBL" id="MBJ7598824.1"/>
    </source>
</evidence>
<reference evidence="1" key="1">
    <citation type="submission" date="2020-10" db="EMBL/GenBank/DDBJ databases">
        <title>Ca. Dormibacterota MAGs.</title>
        <authorList>
            <person name="Montgomery K."/>
        </authorList>
    </citation>
    <scope>NUCLEOTIDE SEQUENCE [LARGE SCALE GENOMIC DNA]</scope>
    <source>
        <strain evidence="1">SC8812_S17_10</strain>
    </source>
</reference>
<sequence length="98" mass="10775">PPPDRDRLLPRGTWDESNLQVDIHDPLRYGIATELHDFAEAVSIGRPPEVGADDGTRAVAICLAILESALENRPVAVEDVLSGRLDRWQASLDRPRPG</sequence>
<proteinExistence type="predicted"/>
<dbReference type="Gene3D" id="3.30.360.10">
    <property type="entry name" value="Dihydrodipicolinate Reductase, domain 2"/>
    <property type="match status" value="1"/>
</dbReference>
<dbReference type="AlphaFoldDB" id="A0A934K2P8"/>
<protein>
    <recommendedName>
        <fullName evidence="3">Gfo/Idh/MocA family oxidoreductase</fullName>
    </recommendedName>
</protein>
<evidence type="ECO:0000313" key="2">
    <source>
        <dbReference type="Proteomes" id="UP000612893"/>
    </source>
</evidence>
<dbReference type="EMBL" id="JAEKNR010000130">
    <property type="protein sequence ID" value="MBJ7598824.1"/>
    <property type="molecule type" value="Genomic_DNA"/>
</dbReference>
<gene>
    <name evidence="1" type="ORF">JF922_12175</name>
</gene>
<name>A0A934K2P8_9BACT</name>